<dbReference type="Proteomes" id="UP000178666">
    <property type="component" value="Chromosome"/>
</dbReference>
<dbReference type="OrthoDB" id="3729127at2"/>
<sequence>MSDLIEDRCLPMLRSASRLDDTDTRIAHLQLHLGTVLAELHPAIPTPASGPFCRAYLRFDEELESVRCALEEVHGILVHDARQCLAALSPEPGGRPASMRLRG</sequence>
<evidence type="ECO:0000313" key="2">
    <source>
        <dbReference type="EMBL" id="AOZ46958.1"/>
    </source>
</evidence>
<dbReference type="AlphaFoldDB" id="A0A142KH98"/>
<dbReference type="Proteomes" id="UP000075221">
    <property type="component" value="Chromosome"/>
</dbReference>
<proteinExistence type="predicted"/>
<organism evidence="1 3">
    <name type="scientific">Acidipropionibacterium acidipropionici</name>
    <dbReference type="NCBI Taxonomy" id="1748"/>
    <lineage>
        <taxon>Bacteria</taxon>
        <taxon>Bacillati</taxon>
        <taxon>Actinomycetota</taxon>
        <taxon>Actinomycetes</taxon>
        <taxon>Propionibacteriales</taxon>
        <taxon>Propionibacteriaceae</taxon>
        <taxon>Acidipropionibacterium</taxon>
    </lineage>
</organism>
<name>A0A142KH98_9ACTN</name>
<accession>A0A142KH98</accession>
<reference evidence="2 4" key="1">
    <citation type="journal article" date="2016" name="Plant Dis.">
        <title>Improved production of propionic acid using genome shuffling.</title>
        <authorList>
            <person name="Luna-Flores C.H."/>
            <person name="Palfreyman R.W."/>
            <person name="Kromer J.O."/>
            <person name="Nielsen L.K."/>
            <person name="Marcellin E."/>
        </authorList>
    </citation>
    <scope>NUCLEOTIDE SEQUENCE [LARGE SCALE GENOMIC DNA]</scope>
    <source>
        <strain evidence="2 4">F3E8</strain>
    </source>
</reference>
<dbReference type="GeneID" id="88084703"/>
<dbReference type="EMBL" id="CP015970">
    <property type="protein sequence ID" value="AOZ46958.1"/>
    <property type="molecule type" value="Genomic_DNA"/>
</dbReference>
<reference evidence="1 3" key="2">
    <citation type="submission" date="2016-02" db="EMBL/GenBank/DDBJ databases">
        <title>Complete Genome Sequence of Propionibacterium acidipropionici ATCC 55737.</title>
        <authorList>
            <person name="Luna Flores C.H."/>
            <person name="Nielsen L.K."/>
            <person name="Marcellin E."/>
        </authorList>
    </citation>
    <scope>NUCLEOTIDE SEQUENCE [LARGE SCALE GENOMIC DNA]</scope>
    <source>
        <strain evidence="1 3">ATCC 55737</strain>
    </source>
</reference>
<dbReference type="EMBL" id="CP014352">
    <property type="protein sequence ID" value="AMS05486.1"/>
    <property type="molecule type" value="Genomic_DNA"/>
</dbReference>
<evidence type="ECO:0000313" key="3">
    <source>
        <dbReference type="Proteomes" id="UP000075221"/>
    </source>
</evidence>
<protein>
    <submittedName>
        <fullName evidence="1">Uncharacterized protein</fullName>
    </submittedName>
</protein>
<evidence type="ECO:0000313" key="1">
    <source>
        <dbReference type="EMBL" id="AMS05486.1"/>
    </source>
</evidence>
<evidence type="ECO:0000313" key="4">
    <source>
        <dbReference type="Proteomes" id="UP000178666"/>
    </source>
</evidence>
<dbReference type="RefSeq" id="WP_028700853.1">
    <property type="nucleotide sequence ID" value="NZ_CP013126.1"/>
</dbReference>
<keyword evidence="4" id="KW-1185">Reference proteome</keyword>
<gene>
    <name evidence="2" type="ORF">A8L58_09985</name>
    <name evidence="1" type="ORF">AXH35_08540</name>
</gene>
<dbReference type="KEGG" id="aaci:ASQ49_06660"/>